<evidence type="ECO:0000313" key="2">
    <source>
        <dbReference type="EMBL" id="KKN85370.1"/>
    </source>
</evidence>
<accession>A0A0F9TWH4</accession>
<proteinExistence type="predicted"/>
<organism evidence="2">
    <name type="scientific">marine sediment metagenome</name>
    <dbReference type="NCBI Taxonomy" id="412755"/>
    <lineage>
        <taxon>unclassified sequences</taxon>
        <taxon>metagenomes</taxon>
        <taxon>ecological metagenomes</taxon>
    </lineage>
</organism>
<dbReference type="Pfam" id="PF09343">
    <property type="entry name" value="DUF2460"/>
    <property type="match status" value="1"/>
</dbReference>
<reference evidence="2" key="1">
    <citation type="journal article" date="2015" name="Nature">
        <title>Complex archaea that bridge the gap between prokaryotes and eukaryotes.</title>
        <authorList>
            <person name="Spang A."/>
            <person name="Saw J.H."/>
            <person name="Jorgensen S.L."/>
            <person name="Zaremba-Niedzwiedzka K."/>
            <person name="Martijn J."/>
            <person name="Lind A.E."/>
            <person name="van Eijk R."/>
            <person name="Schleper C."/>
            <person name="Guy L."/>
            <person name="Ettema T.J."/>
        </authorList>
    </citation>
    <scope>NUCLEOTIDE SEQUENCE</scope>
</reference>
<feature type="domain" description="DUF2460" evidence="1">
    <location>
        <begin position="4"/>
        <end position="209"/>
    </location>
</feature>
<evidence type="ECO:0000259" key="1">
    <source>
        <dbReference type="Pfam" id="PF09343"/>
    </source>
</evidence>
<dbReference type="InterPro" id="IPR011740">
    <property type="entry name" value="DUF2460"/>
</dbReference>
<gene>
    <name evidence="2" type="ORF">LCGC14_0280280</name>
</gene>
<comment type="caution">
    <text evidence="2">The sequence shown here is derived from an EMBL/GenBank/DDBJ whole genome shotgun (WGS) entry which is preliminary data.</text>
</comment>
<name>A0A0F9TWH4_9ZZZZ</name>
<dbReference type="EMBL" id="LAZR01000160">
    <property type="protein sequence ID" value="KKN85370.1"/>
    <property type="molecule type" value="Genomic_DNA"/>
</dbReference>
<sequence>MNFHDVRFPPSLSFGSLGGPQRRTDVVTLANGYEERNTPWAHSRRVYDAGLGMRSIDDVQALTGFFEARMGQMYGFRWKDWADFKSCASSVGVAFEDQSLGFGDGVRTDYQLVKTYSSGGHSYLRPITKPVAGTVRLGIEQDALQDGSDYDVDLSTGIIRFAHAPDPEMQLSAGFEFDVPVRFDTDRILVSVASFQAGQVPDVPVIEVRV</sequence>
<dbReference type="NCBIfam" id="TIGR02217">
    <property type="entry name" value="chp_TIGR02217"/>
    <property type="match status" value="1"/>
</dbReference>
<protein>
    <recommendedName>
        <fullName evidence="1">DUF2460 domain-containing protein</fullName>
    </recommendedName>
</protein>
<dbReference type="AlphaFoldDB" id="A0A0F9TWH4"/>